<dbReference type="PANTHER" id="PTHR42760">
    <property type="entry name" value="SHORT-CHAIN DEHYDROGENASES/REDUCTASES FAMILY MEMBER"/>
    <property type="match status" value="1"/>
</dbReference>
<dbReference type="Pfam" id="PF00106">
    <property type="entry name" value="adh_short"/>
    <property type="match status" value="1"/>
</dbReference>
<gene>
    <name evidence="3" type="ORF">SERN_0013</name>
</gene>
<proteinExistence type="inferred from homology"/>
<comment type="similarity">
    <text evidence="1">Belongs to the short-chain dehydrogenases/reductases (SDR) family.</text>
</comment>
<dbReference type="OrthoDB" id="658698at2"/>
<dbReference type="RefSeq" id="WP_135848125.1">
    <property type="nucleotide sequence ID" value="NZ_RHPJ01000001.1"/>
</dbReference>
<dbReference type="PRINTS" id="PR00081">
    <property type="entry name" value="GDHRDH"/>
</dbReference>
<evidence type="ECO:0000313" key="3">
    <source>
        <dbReference type="EMBL" id="TGO05821.1"/>
    </source>
</evidence>
<keyword evidence="2" id="KW-0560">Oxidoreductase</keyword>
<dbReference type="AlphaFoldDB" id="A0A4Z1E8K4"/>
<dbReference type="Proteomes" id="UP000297318">
    <property type="component" value="Unassembled WGS sequence"/>
</dbReference>
<name>A0A4Z1E8K4_9MICO</name>
<dbReference type="Gene3D" id="3.40.50.720">
    <property type="entry name" value="NAD(P)-binding Rossmann-like Domain"/>
    <property type="match status" value="1"/>
</dbReference>
<dbReference type="SUPFAM" id="SSF51735">
    <property type="entry name" value="NAD(P)-binding Rossmann-fold domains"/>
    <property type="match status" value="1"/>
</dbReference>
<reference evidence="3 4" key="1">
    <citation type="submission" date="2018-11" db="EMBL/GenBank/DDBJ databases">
        <title>Complete genome sequencing of the Actinobacteria Serinibacter sp. K3-2.</title>
        <authorList>
            <person name="Rakitin A.L."/>
            <person name="Beletsky A.V."/>
            <person name="Mardanov A.V."/>
            <person name="Ravin N.V."/>
            <person name="Gromova A.S."/>
            <person name="Filippova S.N."/>
            <person name="Gal'Chenko V.F."/>
        </authorList>
    </citation>
    <scope>NUCLEOTIDE SEQUENCE [LARGE SCALE GENOMIC DNA]</scope>
    <source>
        <strain evidence="3 4">K3-2</strain>
    </source>
</reference>
<dbReference type="CDD" id="cd05233">
    <property type="entry name" value="SDR_c"/>
    <property type="match status" value="1"/>
</dbReference>
<dbReference type="InterPro" id="IPR036291">
    <property type="entry name" value="NAD(P)-bd_dom_sf"/>
</dbReference>
<dbReference type="InterPro" id="IPR002347">
    <property type="entry name" value="SDR_fam"/>
</dbReference>
<sequence length="273" mass="28394">MGDAVALVTGASRGIGRSIALALAADGVAVGLLSRDGEALTAVTREITEAGGRAAWATADVGDAAQVGDAVAHLTAQLGTPDLLVNNAGRIDAEVPIWEADVEQWHGVVSANLLGSFHVSRAVLALMVAAGRGRVVDIVSGAGARDWNVTSAYTATKAAQIRLVGHVHEAGFDLGLRSFAIAPGTVETAMSTSMRLHAGRTDFTPVERTTDLIAAIARGELDDWSGRYLRVTNDTPQTLRAHGAPQGLARRFGVLPWGQDDPLATETLVPPRT</sequence>
<evidence type="ECO:0000313" key="4">
    <source>
        <dbReference type="Proteomes" id="UP000297318"/>
    </source>
</evidence>
<evidence type="ECO:0000256" key="2">
    <source>
        <dbReference type="ARBA" id="ARBA00023002"/>
    </source>
</evidence>
<keyword evidence="4" id="KW-1185">Reference proteome</keyword>
<evidence type="ECO:0000256" key="1">
    <source>
        <dbReference type="ARBA" id="ARBA00006484"/>
    </source>
</evidence>
<comment type="caution">
    <text evidence="3">The sequence shown here is derived from an EMBL/GenBank/DDBJ whole genome shotgun (WGS) entry which is preliminary data.</text>
</comment>
<organism evidence="3 4">
    <name type="scientific">Serinibacter arcticus</name>
    <dbReference type="NCBI Taxonomy" id="1655435"/>
    <lineage>
        <taxon>Bacteria</taxon>
        <taxon>Bacillati</taxon>
        <taxon>Actinomycetota</taxon>
        <taxon>Actinomycetes</taxon>
        <taxon>Micrococcales</taxon>
        <taxon>Beutenbergiaceae</taxon>
        <taxon>Serinibacter</taxon>
    </lineage>
</organism>
<dbReference type="EMBL" id="RHPJ01000001">
    <property type="protein sequence ID" value="TGO05821.1"/>
    <property type="molecule type" value="Genomic_DNA"/>
</dbReference>
<protein>
    <submittedName>
        <fullName evidence="3">3-oxoacyl-[acyl-carrier protein] reductase</fullName>
    </submittedName>
</protein>
<accession>A0A4Z1E8K4</accession>
<dbReference type="GO" id="GO:0016616">
    <property type="term" value="F:oxidoreductase activity, acting on the CH-OH group of donors, NAD or NADP as acceptor"/>
    <property type="evidence" value="ECO:0007669"/>
    <property type="project" value="TreeGrafter"/>
</dbReference>
<dbReference type="PANTHER" id="PTHR42760:SF37">
    <property type="entry name" value="CLAVALDEHYDE DEHYDROGENASE"/>
    <property type="match status" value="1"/>
</dbReference>